<dbReference type="CDD" id="cd02440">
    <property type="entry name" value="AdoMet_MTases"/>
    <property type="match status" value="1"/>
</dbReference>
<dbReference type="EMBL" id="MOBN01000024">
    <property type="protein sequence ID" value="RON27180.1"/>
    <property type="molecule type" value="Genomic_DNA"/>
</dbReference>
<dbReference type="Proteomes" id="UP000284168">
    <property type="component" value="Unassembled WGS sequence"/>
</dbReference>
<dbReference type="PANTHER" id="PTHR43464">
    <property type="entry name" value="METHYLTRANSFERASE"/>
    <property type="match status" value="1"/>
</dbReference>
<reference evidence="2 3" key="1">
    <citation type="submission" date="2016-10" db="EMBL/GenBank/DDBJ databases">
        <title>Comparative genome analysis of multiple Pseudomonas spp. focuses on biocontrol and plant growth promoting traits.</title>
        <authorList>
            <person name="Tao X.-Y."/>
            <person name="Taylor C.G."/>
        </authorList>
    </citation>
    <scope>NUCLEOTIDE SEQUENCE [LARGE SCALE GENOMIC DNA]</scope>
    <source>
        <strain evidence="2 3">48C10</strain>
    </source>
</reference>
<dbReference type="RefSeq" id="WP_123720552.1">
    <property type="nucleotide sequence ID" value="NZ_MOBN01000024.1"/>
</dbReference>
<accession>A0A423IP19</accession>
<dbReference type="PANTHER" id="PTHR43464:SF82">
    <property type="entry name" value="METHYLTRANSFERASE DOMAIN-CONTAINING PROTEIN"/>
    <property type="match status" value="1"/>
</dbReference>
<sequence length="260" mass="29311">MTSSSFFRPTSELQQWDASQYENNARFVAHLANAAVELLALTPGERVLDIGCGDGYLSEQLARQGADMVGFDYSPELVKAARLRGLDVRLGNAEELIFHQEFDAVFSNAAMHWMRRADQVAHGTFMALKPGGRFVGEFAGAENALLIRQAIHGALERRSIDAQDIDPWYLPTAGEYQQVLENAGFHVSFISWFERPVVLDYPIAEWIQTFGSPYLTVLPVEDRAGFLEEVTEELANDLLNSDGRWMVDYTRLRFRAEKKS</sequence>
<dbReference type="SUPFAM" id="SSF53335">
    <property type="entry name" value="S-adenosyl-L-methionine-dependent methyltransferases"/>
    <property type="match status" value="1"/>
</dbReference>
<dbReference type="InterPro" id="IPR029063">
    <property type="entry name" value="SAM-dependent_MTases_sf"/>
</dbReference>
<feature type="domain" description="Methyltransferase type 11" evidence="1">
    <location>
        <begin position="48"/>
        <end position="135"/>
    </location>
</feature>
<proteinExistence type="predicted"/>
<evidence type="ECO:0000259" key="1">
    <source>
        <dbReference type="Pfam" id="PF08241"/>
    </source>
</evidence>
<dbReference type="InterPro" id="IPR013216">
    <property type="entry name" value="Methyltransf_11"/>
</dbReference>
<evidence type="ECO:0000313" key="3">
    <source>
        <dbReference type="Proteomes" id="UP000284168"/>
    </source>
</evidence>
<organism evidence="2 3">
    <name type="scientific">Pseudomonas lini</name>
    <dbReference type="NCBI Taxonomy" id="163011"/>
    <lineage>
        <taxon>Bacteria</taxon>
        <taxon>Pseudomonadati</taxon>
        <taxon>Pseudomonadota</taxon>
        <taxon>Gammaproteobacteria</taxon>
        <taxon>Pseudomonadales</taxon>
        <taxon>Pseudomonadaceae</taxon>
        <taxon>Pseudomonas</taxon>
    </lineage>
</organism>
<dbReference type="GO" id="GO:0008757">
    <property type="term" value="F:S-adenosylmethionine-dependent methyltransferase activity"/>
    <property type="evidence" value="ECO:0007669"/>
    <property type="project" value="InterPro"/>
</dbReference>
<evidence type="ECO:0000313" key="2">
    <source>
        <dbReference type="EMBL" id="RON27180.1"/>
    </source>
</evidence>
<dbReference type="AlphaFoldDB" id="A0A423IP19"/>
<dbReference type="Pfam" id="PF08241">
    <property type="entry name" value="Methyltransf_11"/>
    <property type="match status" value="1"/>
</dbReference>
<dbReference type="Gene3D" id="3.40.50.150">
    <property type="entry name" value="Vaccinia Virus protein VP39"/>
    <property type="match status" value="1"/>
</dbReference>
<protein>
    <recommendedName>
        <fullName evidence="1">Methyltransferase type 11 domain-containing protein</fullName>
    </recommendedName>
</protein>
<name>A0A423IP19_9PSED</name>
<gene>
    <name evidence="2" type="ORF">BK663_11545</name>
</gene>
<comment type="caution">
    <text evidence="2">The sequence shown here is derived from an EMBL/GenBank/DDBJ whole genome shotgun (WGS) entry which is preliminary data.</text>
</comment>